<feature type="compositionally biased region" description="Basic and acidic residues" evidence="1">
    <location>
        <begin position="16"/>
        <end position="32"/>
    </location>
</feature>
<dbReference type="EMBL" id="UOFC01000012">
    <property type="protein sequence ID" value="VAW44566.1"/>
    <property type="molecule type" value="Genomic_DNA"/>
</dbReference>
<accession>A0A3B0WJC2</accession>
<feature type="compositionally biased region" description="Basic and acidic residues" evidence="1">
    <location>
        <begin position="87"/>
        <end position="101"/>
    </location>
</feature>
<feature type="region of interest" description="Disordered" evidence="1">
    <location>
        <begin position="1"/>
        <end position="32"/>
    </location>
</feature>
<organism evidence="2">
    <name type="scientific">hydrothermal vent metagenome</name>
    <dbReference type="NCBI Taxonomy" id="652676"/>
    <lineage>
        <taxon>unclassified sequences</taxon>
        <taxon>metagenomes</taxon>
        <taxon>ecological metagenomes</taxon>
    </lineage>
</organism>
<dbReference type="AlphaFoldDB" id="A0A3B0WJC2"/>
<feature type="region of interest" description="Disordered" evidence="1">
    <location>
        <begin position="66"/>
        <end position="101"/>
    </location>
</feature>
<gene>
    <name evidence="2" type="ORF">MNBD_GAMMA03-676</name>
</gene>
<evidence type="ECO:0000313" key="2">
    <source>
        <dbReference type="EMBL" id="VAW44566.1"/>
    </source>
</evidence>
<proteinExistence type="predicted"/>
<reference evidence="2" key="1">
    <citation type="submission" date="2018-06" db="EMBL/GenBank/DDBJ databases">
        <authorList>
            <person name="Zhirakovskaya E."/>
        </authorList>
    </citation>
    <scope>NUCLEOTIDE SEQUENCE</scope>
</reference>
<evidence type="ECO:0000256" key="1">
    <source>
        <dbReference type="SAM" id="MobiDB-lite"/>
    </source>
</evidence>
<sequence length="101" mass="11764">MSNKKGDGKSSFTRAVKNEQIEKGKTIDVPEMIKKDQPNMVLRPRGWDGLVDQEIFDEKWNKQIQKYSPNVQVPKGSSKLSDVFDQITDRRNKRDQDRGRE</sequence>
<name>A0A3B0WJC2_9ZZZZ</name>
<protein>
    <submittedName>
        <fullName evidence="2">Uncharacterized protein</fullName>
    </submittedName>
</protein>